<accession>A0A1E3VMK1</accession>
<dbReference type="PANTHER" id="PTHR43080:SF2">
    <property type="entry name" value="CBS DOMAIN-CONTAINING PROTEIN"/>
    <property type="match status" value="1"/>
</dbReference>
<evidence type="ECO:0000313" key="4">
    <source>
        <dbReference type="EMBL" id="ODR94541.1"/>
    </source>
</evidence>
<evidence type="ECO:0000259" key="3">
    <source>
        <dbReference type="PROSITE" id="PS51371"/>
    </source>
</evidence>
<keyword evidence="5" id="KW-1185">Reference proteome</keyword>
<protein>
    <recommendedName>
        <fullName evidence="3">CBS domain-containing protein</fullName>
    </recommendedName>
</protein>
<sequence>MTLVKHVLDIKGREVHVIHPSARVFDALRMLADNDIGSLVVMEGEKLVGIITERHYARQIALLGRTSSDTSVADIMSTRVACVRPDNTVEECMAIMTKRGVRHLPVLEGGRVVGIVSIGDMVNSVISDQQFVIEQLEHFIHGER</sequence>
<keyword evidence="1 2" id="KW-0129">CBS domain</keyword>
<feature type="domain" description="CBS" evidence="3">
    <location>
        <begin position="76"/>
        <end position="131"/>
    </location>
</feature>
<dbReference type="InterPro" id="IPR000644">
    <property type="entry name" value="CBS_dom"/>
</dbReference>
<feature type="domain" description="CBS" evidence="3">
    <location>
        <begin position="9"/>
        <end position="67"/>
    </location>
</feature>
<dbReference type="SMART" id="SM00116">
    <property type="entry name" value="CBS"/>
    <property type="match status" value="2"/>
</dbReference>
<dbReference type="STRING" id="1774970.AUC70_07845"/>
<dbReference type="EMBL" id="LPWE01000012">
    <property type="protein sequence ID" value="ODR94541.1"/>
    <property type="molecule type" value="Genomic_DNA"/>
</dbReference>
<evidence type="ECO:0000256" key="1">
    <source>
        <dbReference type="ARBA" id="ARBA00023122"/>
    </source>
</evidence>
<dbReference type="PANTHER" id="PTHR43080">
    <property type="entry name" value="CBS DOMAIN-CONTAINING PROTEIN CBSX3, MITOCHONDRIAL"/>
    <property type="match status" value="1"/>
</dbReference>
<gene>
    <name evidence="4" type="ORF">AUC70_07845</name>
</gene>
<reference evidence="4 5" key="1">
    <citation type="journal article" date="2016" name="Environ. Microbiol.">
        <title>New Methyloceanibacter diversity from North Sea sediments includes methanotroph containing solely the soluble methane monooxygenase.</title>
        <authorList>
            <person name="Vekeman B."/>
            <person name="Kerckhof F.M."/>
            <person name="Cremers G."/>
            <person name="de Vos P."/>
            <person name="Vandamme P."/>
            <person name="Boon N."/>
            <person name="Op den Camp H.J."/>
            <person name="Heylen K."/>
        </authorList>
    </citation>
    <scope>NUCLEOTIDE SEQUENCE [LARGE SCALE GENOMIC DNA]</scope>
    <source>
        <strain evidence="4 5">R-67176</strain>
    </source>
</reference>
<dbReference type="InterPro" id="IPR046342">
    <property type="entry name" value="CBS_dom_sf"/>
</dbReference>
<organism evidence="4 5">
    <name type="scientific">Methyloceanibacter stevinii</name>
    <dbReference type="NCBI Taxonomy" id="1774970"/>
    <lineage>
        <taxon>Bacteria</taxon>
        <taxon>Pseudomonadati</taxon>
        <taxon>Pseudomonadota</taxon>
        <taxon>Alphaproteobacteria</taxon>
        <taxon>Hyphomicrobiales</taxon>
        <taxon>Hyphomicrobiaceae</taxon>
        <taxon>Methyloceanibacter</taxon>
    </lineage>
</organism>
<proteinExistence type="predicted"/>
<evidence type="ECO:0000313" key="5">
    <source>
        <dbReference type="Proteomes" id="UP000094172"/>
    </source>
</evidence>
<comment type="caution">
    <text evidence="4">The sequence shown here is derived from an EMBL/GenBank/DDBJ whole genome shotgun (WGS) entry which is preliminary data.</text>
</comment>
<dbReference type="AlphaFoldDB" id="A0A1E3VMK1"/>
<dbReference type="PROSITE" id="PS51371">
    <property type="entry name" value="CBS"/>
    <property type="match status" value="2"/>
</dbReference>
<evidence type="ECO:0000256" key="2">
    <source>
        <dbReference type="PROSITE-ProRule" id="PRU00703"/>
    </source>
</evidence>
<dbReference type="Pfam" id="PF00571">
    <property type="entry name" value="CBS"/>
    <property type="match status" value="2"/>
</dbReference>
<dbReference type="InterPro" id="IPR044725">
    <property type="entry name" value="CBSX3_CBS_dom"/>
</dbReference>
<dbReference type="SUPFAM" id="SSF54631">
    <property type="entry name" value="CBS-domain pair"/>
    <property type="match status" value="1"/>
</dbReference>
<dbReference type="Gene3D" id="3.10.580.10">
    <property type="entry name" value="CBS-domain"/>
    <property type="match status" value="1"/>
</dbReference>
<dbReference type="CDD" id="cd04623">
    <property type="entry name" value="CBS_pair_bac_euk"/>
    <property type="match status" value="1"/>
</dbReference>
<name>A0A1E3VMK1_9HYPH</name>
<dbReference type="InterPro" id="IPR051257">
    <property type="entry name" value="Diverse_CBS-Domain"/>
</dbReference>
<dbReference type="Proteomes" id="UP000094172">
    <property type="component" value="Unassembled WGS sequence"/>
</dbReference>